<evidence type="ECO:0000313" key="8">
    <source>
        <dbReference type="Proteomes" id="UP000001574"/>
    </source>
</evidence>
<dbReference type="HOGENOM" id="CLU_010686_0_2_11"/>
<evidence type="ECO:0000256" key="5">
    <source>
        <dbReference type="PROSITE-ProRule" id="PRU10137"/>
    </source>
</evidence>
<keyword evidence="1" id="KW-0229">DNA integration</keyword>
<dbReference type="CDD" id="cd00338">
    <property type="entry name" value="Ser_Recombinase"/>
    <property type="match status" value="1"/>
</dbReference>
<dbReference type="SMART" id="SM00857">
    <property type="entry name" value="Resolvase"/>
    <property type="match status" value="1"/>
</dbReference>
<evidence type="ECO:0000256" key="4">
    <source>
        <dbReference type="PIRSR" id="PIRSR606118-50"/>
    </source>
</evidence>
<keyword evidence="2" id="KW-0238">DNA-binding</keyword>
<evidence type="ECO:0000313" key="7">
    <source>
        <dbReference type="EMBL" id="ABK65784.1"/>
    </source>
</evidence>
<evidence type="ECO:0000256" key="3">
    <source>
        <dbReference type="ARBA" id="ARBA00023172"/>
    </source>
</evidence>
<gene>
    <name evidence="7" type="ordered locus">MAV_1493</name>
</gene>
<dbReference type="SUPFAM" id="SSF53041">
    <property type="entry name" value="Resolvase-like"/>
    <property type="match status" value="1"/>
</dbReference>
<evidence type="ECO:0000256" key="2">
    <source>
        <dbReference type="ARBA" id="ARBA00023125"/>
    </source>
</evidence>
<dbReference type="InterPro" id="IPR006119">
    <property type="entry name" value="Resolv_N"/>
</dbReference>
<dbReference type="GO" id="GO:0000150">
    <property type="term" value="F:DNA strand exchange activity"/>
    <property type="evidence" value="ECO:0007669"/>
    <property type="project" value="InterPro"/>
</dbReference>
<dbReference type="EMBL" id="CP000479">
    <property type="protein sequence ID" value="ABK65784.1"/>
    <property type="molecule type" value="Genomic_DNA"/>
</dbReference>
<keyword evidence="3" id="KW-0233">DNA recombination</keyword>
<dbReference type="Pfam" id="PF00239">
    <property type="entry name" value="Resolvase"/>
    <property type="match status" value="1"/>
</dbReference>
<dbReference type="PANTHER" id="PTHR30461">
    <property type="entry name" value="DNA-INVERTASE FROM LAMBDOID PROPHAGE"/>
    <property type="match status" value="1"/>
</dbReference>
<dbReference type="PANTHER" id="PTHR30461:SF2">
    <property type="entry name" value="SERINE RECOMBINASE PINE-RELATED"/>
    <property type="match status" value="1"/>
</dbReference>
<dbReference type="PROSITE" id="PS51736">
    <property type="entry name" value="RECOMBINASES_3"/>
    <property type="match status" value="1"/>
</dbReference>
<dbReference type="Gene3D" id="3.40.50.1390">
    <property type="entry name" value="Resolvase, N-terminal catalytic domain"/>
    <property type="match status" value="1"/>
</dbReference>
<dbReference type="GO" id="GO:0003677">
    <property type="term" value="F:DNA binding"/>
    <property type="evidence" value="ECO:0007669"/>
    <property type="project" value="UniProtKB-KW"/>
</dbReference>
<dbReference type="InterPro" id="IPR006118">
    <property type="entry name" value="Recombinase_CS"/>
</dbReference>
<reference evidence="7 8" key="1">
    <citation type="submission" date="2006-10" db="EMBL/GenBank/DDBJ databases">
        <authorList>
            <person name="Fleischmann R.D."/>
            <person name="Dodson R.J."/>
            <person name="Haft D.H."/>
            <person name="Merkel J.S."/>
            <person name="Nelson W.C."/>
            <person name="Fraser C.M."/>
        </authorList>
    </citation>
    <scope>NUCLEOTIDE SEQUENCE [LARGE SCALE GENOMIC DNA]</scope>
    <source>
        <strain evidence="7 8">104</strain>
    </source>
</reference>
<evidence type="ECO:0000259" key="6">
    <source>
        <dbReference type="PROSITE" id="PS51736"/>
    </source>
</evidence>
<dbReference type="PROSITE" id="PS00397">
    <property type="entry name" value="RECOMBINASES_1"/>
    <property type="match status" value="1"/>
</dbReference>
<protein>
    <submittedName>
        <fullName evidence="7">Y4cG protein</fullName>
    </submittedName>
</protein>
<evidence type="ECO:0000256" key="1">
    <source>
        <dbReference type="ARBA" id="ARBA00022908"/>
    </source>
</evidence>
<dbReference type="GO" id="GO:0015074">
    <property type="term" value="P:DNA integration"/>
    <property type="evidence" value="ECO:0007669"/>
    <property type="project" value="UniProtKB-KW"/>
</dbReference>
<dbReference type="AlphaFoldDB" id="A0A0H2ZVR6"/>
<dbReference type="Proteomes" id="UP000001574">
    <property type="component" value="Chromosome"/>
</dbReference>
<dbReference type="KEGG" id="mav:MAV_1493"/>
<feature type="domain" description="Resolvase/invertase-type recombinase catalytic" evidence="6">
    <location>
        <begin position="19"/>
        <end position="168"/>
    </location>
</feature>
<dbReference type="InterPro" id="IPR050639">
    <property type="entry name" value="SSR_resolvase"/>
</dbReference>
<dbReference type="InterPro" id="IPR036162">
    <property type="entry name" value="Resolvase-like_N_sf"/>
</dbReference>
<feature type="active site" description="O-(5'-phospho-DNA)-serine intermediate" evidence="4 5">
    <location>
        <position position="27"/>
    </location>
</feature>
<accession>A0A0H2ZVR6</accession>
<proteinExistence type="predicted"/>
<organism evidence="7 8">
    <name type="scientific">Mycobacterium avium (strain 104)</name>
    <dbReference type="NCBI Taxonomy" id="243243"/>
    <lineage>
        <taxon>Bacteria</taxon>
        <taxon>Bacillati</taxon>
        <taxon>Actinomycetota</taxon>
        <taxon>Actinomycetes</taxon>
        <taxon>Mycobacteriales</taxon>
        <taxon>Mycobacteriaceae</taxon>
        <taxon>Mycobacterium</taxon>
        <taxon>Mycobacterium avium complex (MAC)</taxon>
    </lineage>
</organism>
<name>A0A0H2ZVR6_MYCA1</name>
<sequence length="234" mass="24058">MGMTAPRTRRRTQTAPAGTVVAYVRVSTEEQAASGAGLDAQRAAIAAECDRRGWTVVGWYADEGVSGGKALDARPALTAALNTVETAQAAVLMVAKSDRLARSLPTLLHVIDRAERAGGVVVAVDGTVDTSTAAGRFTTQIMGSVAELERGLISDRTKAALAVRKAQGVRLGRPTTVPSSVVDRIAAERAAGATWAAIADGLNADGTPTGQGGSQWFPNTVARIAKRAVAVPAT</sequence>